<dbReference type="AlphaFoldDB" id="A0A6J6IPD6"/>
<protein>
    <submittedName>
        <fullName evidence="1">Unannotated protein</fullName>
    </submittedName>
</protein>
<dbReference type="Pfam" id="PF18986">
    <property type="entry name" value="DUF5719"/>
    <property type="match status" value="1"/>
</dbReference>
<dbReference type="EMBL" id="CAEZVD010000112">
    <property type="protein sequence ID" value="CAB4626173.1"/>
    <property type="molecule type" value="Genomic_DNA"/>
</dbReference>
<organism evidence="1">
    <name type="scientific">freshwater metagenome</name>
    <dbReference type="NCBI Taxonomy" id="449393"/>
    <lineage>
        <taxon>unclassified sequences</taxon>
        <taxon>metagenomes</taxon>
        <taxon>ecological metagenomes</taxon>
    </lineage>
</organism>
<name>A0A6J6IPD6_9ZZZZ</name>
<gene>
    <name evidence="1" type="ORF">UFOPK1909_00896</name>
</gene>
<reference evidence="1" key="1">
    <citation type="submission" date="2020-05" db="EMBL/GenBank/DDBJ databases">
        <authorList>
            <person name="Chiriac C."/>
            <person name="Salcher M."/>
            <person name="Ghai R."/>
            <person name="Kavagutti S V."/>
        </authorList>
    </citation>
    <scope>NUCLEOTIDE SEQUENCE</scope>
</reference>
<dbReference type="InterPro" id="IPR043777">
    <property type="entry name" value="DUF5719"/>
</dbReference>
<proteinExistence type="predicted"/>
<accession>A0A6J6IPD6</accession>
<evidence type="ECO:0000313" key="1">
    <source>
        <dbReference type="EMBL" id="CAB4626173.1"/>
    </source>
</evidence>
<sequence length="441" mass="45474">MIKKLIVLFAVLAMMAGAIFVNPNLEIQIGKVPQSVGLSVKARDLELVCPGPLYKAGGVNGNSLGDFAHVGVATYASQFNSEAGATLTTAEGVFGVSSNGGAAEQGSGLLNASQFQNASGATLKGLAATNCQLPSNDLWLLGGDTTTGRESLLILRNTSDVDATVSLEIFSEAGSVDAPGLNGISVVAGKSTVVPLSGIVPKTKTFITHVVSKGGAVAAWIQQRTVRGLSTGGVDYVSPSPEIDKNIVIPGIFVRGSKIANQLAAQGTDYKDLVPTLRVFVPGDSQATVTAQITGSNSKTFGTVLRQVIKPGTVTDIEIPGLQDGDYVAVLSSDVKIQASVKLSRVSQSSAPDFTWIPAAESFTGKRKITAPTAGISKICIYNEKTGEIRVEVVAPGATYSFAPSLDSIRANLIVDISGTVANVSVLDQKNAGGKVAVNVR</sequence>